<protein>
    <recommendedName>
        <fullName evidence="3">Secreted protein</fullName>
    </recommendedName>
</protein>
<gene>
    <name evidence="1" type="ORF">AMECASPLE_020932</name>
</gene>
<evidence type="ECO:0000313" key="2">
    <source>
        <dbReference type="Proteomes" id="UP001469553"/>
    </source>
</evidence>
<proteinExistence type="predicted"/>
<evidence type="ECO:0000313" key="1">
    <source>
        <dbReference type="EMBL" id="MEQ2311522.1"/>
    </source>
</evidence>
<evidence type="ECO:0008006" key="3">
    <source>
        <dbReference type="Google" id="ProtNLM"/>
    </source>
</evidence>
<keyword evidence="2" id="KW-1185">Reference proteome</keyword>
<name>A0ABV1A098_9TELE</name>
<sequence>MVEFMMDSIKKELSSLVVAVWLVYDSIVVHQQCNNPNTVRCTRLVFPENVRKVTPKRGVTTWTLTLDSLEVFSLVNLALLRRIRSVSGQTHLTDQHKQERAQQTSGCSTYFSDWLQAAMTCSNRSTCICKAA</sequence>
<accession>A0ABV1A098</accession>
<dbReference type="Proteomes" id="UP001469553">
    <property type="component" value="Unassembled WGS sequence"/>
</dbReference>
<organism evidence="1 2">
    <name type="scientific">Ameca splendens</name>
    <dbReference type="NCBI Taxonomy" id="208324"/>
    <lineage>
        <taxon>Eukaryota</taxon>
        <taxon>Metazoa</taxon>
        <taxon>Chordata</taxon>
        <taxon>Craniata</taxon>
        <taxon>Vertebrata</taxon>
        <taxon>Euteleostomi</taxon>
        <taxon>Actinopterygii</taxon>
        <taxon>Neopterygii</taxon>
        <taxon>Teleostei</taxon>
        <taxon>Neoteleostei</taxon>
        <taxon>Acanthomorphata</taxon>
        <taxon>Ovalentaria</taxon>
        <taxon>Atherinomorphae</taxon>
        <taxon>Cyprinodontiformes</taxon>
        <taxon>Goodeidae</taxon>
        <taxon>Ameca</taxon>
    </lineage>
</organism>
<dbReference type="EMBL" id="JAHRIP010077011">
    <property type="protein sequence ID" value="MEQ2311522.1"/>
    <property type="molecule type" value="Genomic_DNA"/>
</dbReference>
<comment type="caution">
    <text evidence="1">The sequence shown here is derived from an EMBL/GenBank/DDBJ whole genome shotgun (WGS) entry which is preliminary data.</text>
</comment>
<reference evidence="1 2" key="1">
    <citation type="submission" date="2021-06" db="EMBL/GenBank/DDBJ databases">
        <authorList>
            <person name="Palmer J.M."/>
        </authorList>
    </citation>
    <scope>NUCLEOTIDE SEQUENCE [LARGE SCALE GENOMIC DNA]</scope>
    <source>
        <strain evidence="1 2">AS_MEX2019</strain>
        <tissue evidence="1">Muscle</tissue>
    </source>
</reference>